<feature type="non-terminal residue" evidence="2">
    <location>
        <position position="1"/>
    </location>
</feature>
<reference evidence="2" key="1">
    <citation type="journal article" date="2020" name="mSystems">
        <title>Genome- and Community-Level Interaction Insights into Carbon Utilization and Element Cycling Functions of Hydrothermarchaeota in Hydrothermal Sediment.</title>
        <authorList>
            <person name="Zhou Z."/>
            <person name="Liu Y."/>
            <person name="Xu W."/>
            <person name="Pan J."/>
            <person name="Luo Z.H."/>
            <person name="Li M."/>
        </authorList>
    </citation>
    <scope>NUCLEOTIDE SEQUENCE [LARGE SCALE GENOMIC DNA]</scope>
    <source>
        <strain evidence="2">SpSt-1217</strain>
    </source>
</reference>
<name>A0A831PL17_9BACT</name>
<gene>
    <name evidence="2" type="ORF">ENN90_04125</name>
</gene>
<dbReference type="PANTHER" id="PTHR43179">
    <property type="entry name" value="RHAMNOSYLTRANSFERASE WBBL"/>
    <property type="match status" value="1"/>
</dbReference>
<dbReference type="PANTHER" id="PTHR43179:SF7">
    <property type="entry name" value="RHAMNOSYLTRANSFERASE WBBL"/>
    <property type="match status" value="1"/>
</dbReference>
<dbReference type="Gene3D" id="3.40.50.2000">
    <property type="entry name" value="Glycogen Phosphorylase B"/>
    <property type="match status" value="1"/>
</dbReference>
<dbReference type="AlphaFoldDB" id="A0A831PL17"/>
<dbReference type="Gene3D" id="3.90.550.10">
    <property type="entry name" value="Spore Coat Polysaccharide Biosynthesis Protein SpsA, Chain A"/>
    <property type="match status" value="1"/>
</dbReference>
<dbReference type="InterPro" id="IPR001173">
    <property type="entry name" value="Glyco_trans_2-like"/>
</dbReference>
<organism evidence="2">
    <name type="scientific">Mariniphaga anaerophila</name>
    <dbReference type="NCBI Taxonomy" id="1484053"/>
    <lineage>
        <taxon>Bacteria</taxon>
        <taxon>Pseudomonadati</taxon>
        <taxon>Bacteroidota</taxon>
        <taxon>Bacteroidia</taxon>
        <taxon>Marinilabiliales</taxon>
        <taxon>Prolixibacteraceae</taxon>
        <taxon>Mariniphaga</taxon>
    </lineage>
</organism>
<dbReference type="Proteomes" id="UP000886047">
    <property type="component" value="Unassembled WGS sequence"/>
</dbReference>
<dbReference type="SUPFAM" id="SSF53756">
    <property type="entry name" value="UDP-Glycosyltransferase/glycogen phosphorylase"/>
    <property type="match status" value="1"/>
</dbReference>
<dbReference type="CDD" id="cd04186">
    <property type="entry name" value="GT_2_like_c"/>
    <property type="match status" value="1"/>
</dbReference>
<sequence>IIVGDDVSTDRTKEIKTVIKNITVIRNSENLKFVRNNNNAARYAKGEFLLFLNNDTQVHKNWLKPLVEVFKSYKNVGIVGSKLVYPDSKLQEAGGIIWNDGSGWNYGRYDNPEKPEYNYVRETDYVSGACLMIQTGLWKQLNGFDEHFAPAYYEDTDLAFRARKAGFRVMYQPQSVVTHFEGISNGKELTEGVKKYQVQNAKKFRERWREILQEENFTNGKDVFLAKDRSKNKKQVLVIDHYVPHFDQDAGSRSTYSYILLFLKMGCKVTFIGDNFYKHEPYTSILQQKGVEVLYGNDYCQNIHQWLKENGQFFTHVFLHRMHIAPKYLDTIKKHSTAKLIYIGHDLQFISSSRKYKLTKDPGHLTDSKKFKTIETRLFNAVDVICPFSSYEAPFIQEIVPHKQVVTLPVYFFEKVYENTPGFDQRKDILFVGGFAHPPNKDAVLWFVNEVFPLIKKELRDVKLHVVGSKPPAEVKALANDNIYVTGFVPDDELERYYQTCRVSVIPLRYGAGVKGKLIETCYYQLPPVISPVAAEGIPDIEKYCIIEEKPEEYAKKVVNLYVNKERWNHWQKKCKELVKLNFTEEATRHLLQKILL</sequence>
<protein>
    <submittedName>
        <fullName evidence="2">Glycosyltransferase</fullName>
    </submittedName>
</protein>
<feature type="domain" description="Glycosyltransferase 2-like" evidence="1">
    <location>
        <begin position="1"/>
        <end position="97"/>
    </location>
</feature>
<dbReference type="EMBL" id="DSDK01000229">
    <property type="protein sequence ID" value="HDR50797.1"/>
    <property type="molecule type" value="Genomic_DNA"/>
</dbReference>
<dbReference type="Pfam" id="PF13692">
    <property type="entry name" value="Glyco_trans_1_4"/>
    <property type="match status" value="1"/>
</dbReference>
<proteinExistence type="predicted"/>
<dbReference type="CDD" id="cd03801">
    <property type="entry name" value="GT4_PimA-like"/>
    <property type="match status" value="1"/>
</dbReference>
<evidence type="ECO:0000313" key="2">
    <source>
        <dbReference type="EMBL" id="HDR50797.1"/>
    </source>
</evidence>
<evidence type="ECO:0000259" key="1">
    <source>
        <dbReference type="Pfam" id="PF00535"/>
    </source>
</evidence>
<comment type="caution">
    <text evidence="2">The sequence shown here is derived from an EMBL/GenBank/DDBJ whole genome shotgun (WGS) entry which is preliminary data.</text>
</comment>
<dbReference type="SUPFAM" id="SSF53448">
    <property type="entry name" value="Nucleotide-diphospho-sugar transferases"/>
    <property type="match status" value="1"/>
</dbReference>
<dbReference type="Pfam" id="PF00535">
    <property type="entry name" value="Glycos_transf_2"/>
    <property type="match status" value="1"/>
</dbReference>
<accession>A0A831PL17</accession>
<dbReference type="InterPro" id="IPR029044">
    <property type="entry name" value="Nucleotide-diphossugar_trans"/>
</dbReference>